<dbReference type="Pfam" id="PF13855">
    <property type="entry name" value="LRR_8"/>
    <property type="match status" value="1"/>
</dbReference>
<dbReference type="WBParaSite" id="GPUH_0001335201-mRNA-1">
    <property type="protein sequence ID" value="GPUH_0001335201-mRNA-1"/>
    <property type="gene ID" value="GPUH_0001335201"/>
</dbReference>
<sequence>MTELSIKELKALLDENDLDLSMRQLTVIPAKALSKIPRATHLDFSNNLISIIPTELCYLTHLTKLDLSNNRISCLPDEFGKLVNLAHLDLYRNEIEELPLSFGELSSLRWLDLKNNPLETELAKAAGDCSDEKGCKQAAINVVRLMRARTAQHQRLSEKQKADTMRMYIFQISLTSSIKCFEENEAIGQGLVAQKEKPKKKKHKLRDSVSEQQEPALLQVEQNGPEMLPAMKHDDYKARTDNGAATRKRGSSCGLFLLHIKSSYVLRRCSVHLCKCKKAR</sequence>
<evidence type="ECO:0000313" key="4">
    <source>
        <dbReference type="EMBL" id="VDN22088.1"/>
    </source>
</evidence>
<keyword evidence="2" id="KW-0677">Repeat</keyword>
<dbReference type="Pfam" id="PF00560">
    <property type="entry name" value="LRR_1"/>
    <property type="match status" value="1"/>
</dbReference>
<dbReference type="PANTHER" id="PTHR48051">
    <property type="match status" value="1"/>
</dbReference>
<dbReference type="InterPro" id="IPR032675">
    <property type="entry name" value="LRR_dom_sf"/>
</dbReference>
<dbReference type="PANTHER" id="PTHR48051:SF42">
    <property type="entry name" value="LEUCINE-RICH REPEAT-CONTAINING PROTEIN 18-LIKE"/>
    <property type="match status" value="1"/>
</dbReference>
<dbReference type="OrthoDB" id="1394818at2759"/>
<accession>A0A183DX96</accession>
<evidence type="ECO:0000256" key="3">
    <source>
        <dbReference type="SAM" id="MobiDB-lite"/>
    </source>
</evidence>
<organism evidence="6">
    <name type="scientific">Gongylonema pulchrum</name>
    <dbReference type="NCBI Taxonomy" id="637853"/>
    <lineage>
        <taxon>Eukaryota</taxon>
        <taxon>Metazoa</taxon>
        <taxon>Ecdysozoa</taxon>
        <taxon>Nematoda</taxon>
        <taxon>Chromadorea</taxon>
        <taxon>Rhabditida</taxon>
        <taxon>Spirurina</taxon>
        <taxon>Spiruromorpha</taxon>
        <taxon>Spiruroidea</taxon>
        <taxon>Gongylonematidae</taxon>
        <taxon>Gongylonema</taxon>
    </lineage>
</organism>
<evidence type="ECO:0000256" key="2">
    <source>
        <dbReference type="ARBA" id="ARBA00022737"/>
    </source>
</evidence>
<dbReference type="InterPro" id="IPR001611">
    <property type="entry name" value="Leu-rich_rpt"/>
</dbReference>
<dbReference type="SUPFAM" id="SSF52058">
    <property type="entry name" value="L domain-like"/>
    <property type="match status" value="1"/>
</dbReference>
<gene>
    <name evidence="4" type="ORF">GPUH_LOCUS13337</name>
</gene>
<dbReference type="Gene3D" id="3.80.10.10">
    <property type="entry name" value="Ribonuclease Inhibitor"/>
    <property type="match status" value="1"/>
</dbReference>
<name>A0A183DX96_9BILA</name>
<proteinExistence type="predicted"/>
<dbReference type="SMART" id="SM00369">
    <property type="entry name" value="LRR_TYP"/>
    <property type="match status" value="3"/>
</dbReference>
<feature type="region of interest" description="Disordered" evidence="3">
    <location>
        <begin position="194"/>
        <end position="213"/>
    </location>
</feature>
<dbReference type="PROSITE" id="PS51450">
    <property type="entry name" value="LRR"/>
    <property type="match status" value="1"/>
</dbReference>
<dbReference type="EMBL" id="UYRT01080125">
    <property type="protein sequence ID" value="VDN22088.1"/>
    <property type="molecule type" value="Genomic_DNA"/>
</dbReference>
<reference evidence="4 5" key="2">
    <citation type="submission" date="2018-11" db="EMBL/GenBank/DDBJ databases">
        <authorList>
            <consortium name="Pathogen Informatics"/>
        </authorList>
    </citation>
    <scope>NUCLEOTIDE SEQUENCE [LARGE SCALE GENOMIC DNA]</scope>
</reference>
<evidence type="ECO:0000313" key="5">
    <source>
        <dbReference type="Proteomes" id="UP000271098"/>
    </source>
</evidence>
<evidence type="ECO:0000313" key="6">
    <source>
        <dbReference type="WBParaSite" id="GPUH_0001335201-mRNA-1"/>
    </source>
</evidence>
<dbReference type="GO" id="GO:0005737">
    <property type="term" value="C:cytoplasm"/>
    <property type="evidence" value="ECO:0007669"/>
    <property type="project" value="TreeGrafter"/>
</dbReference>
<reference evidence="6" key="1">
    <citation type="submission" date="2016-06" db="UniProtKB">
        <authorList>
            <consortium name="WormBaseParasite"/>
        </authorList>
    </citation>
    <scope>IDENTIFICATION</scope>
</reference>
<evidence type="ECO:0000256" key="1">
    <source>
        <dbReference type="ARBA" id="ARBA00022614"/>
    </source>
</evidence>
<keyword evidence="1" id="KW-0433">Leucine-rich repeat</keyword>
<dbReference type="Proteomes" id="UP000271098">
    <property type="component" value="Unassembled WGS sequence"/>
</dbReference>
<dbReference type="AlphaFoldDB" id="A0A183DX96"/>
<dbReference type="PRINTS" id="PR00019">
    <property type="entry name" value="LEURICHRPT"/>
</dbReference>
<dbReference type="InterPro" id="IPR003591">
    <property type="entry name" value="Leu-rich_rpt_typical-subtyp"/>
</dbReference>
<keyword evidence="5" id="KW-1185">Reference proteome</keyword>
<protein>
    <submittedName>
        <fullName evidence="6">Leucine rich repeat-containing protein</fullName>
    </submittedName>
</protein>
<dbReference type="InterPro" id="IPR050216">
    <property type="entry name" value="LRR_domain-containing"/>
</dbReference>